<evidence type="ECO:0000256" key="1">
    <source>
        <dbReference type="ARBA" id="ARBA00004651"/>
    </source>
</evidence>
<dbReference type="SUPFAM" id="SSF56024">
    <property type="entry name" value="Phospholipase D/nuclease"/>
    <property type="match status" value="2"/>
</dbReference>
<evidence type="ECO:0000256" key="5">
    <source>
        <dbReference type="ARBA" id="ARBA00022692"/>
    </source>
</evidence>
<keyword evidence="11" id="KW-1208">Phospholipid metabolism</keyword>
<keyword evidence="10" id="KW-0594">Phospholipid biosynthesis</keyword>
<dbReference type="PANTHER" id="PTHR21248">
    <property type="entry name" value="CARDIOLIPIN SYNTHASE"/>
    <property type="match status" value="1"/>
</dbReference>
<dbReference type="GO" id="GO:0008808">
    <property type="term" value="F:cardiolipin synthase activity"/>
    <property type="evidence" value="ECO:0007669"/>
    <property type="project" value="UniProtKB-UniRule"/>
</dbReference>
<dbReference type="Proteomes" id="UP000190286">
    <property type="component" value="Unassembled WGS sequence"/>
</dbReference>
<dbReference type="InterPro" id="IPR027379">
    <property type="entry name" value="CLS_N"/>
</dbReference>
<keyword evidence="4" id="KW-0808">Transferase</keyword>
<dbReference type="SMART" id="SM00155">
    <property type="entry name" value="PLDc"/>
    <property type="match status" value="2"/>
</dbReference>
<gene>
    <name evidence="15" type="ORF">SAMN02745178_01769</name>
</gene>
<keyword evidence="3" id="KW-0444">Lipid biosynthesis</keyword>
<evidence type="ECO:0000256" key="12">
    <source>
        <dbReference type="NCBIfam" id="TIGR04265"/>
    </source>
</evidence>
<evidence type="ECO:0000256" key="4">
    <source>
        <dbReference type="ARBA" id="ARBA00022679"/>
    </source>
</evidence>
<evidence type="ECO:0000256" key="9">
    <source>
        <dbReference type="ARBA" id="ARBA00023136"/>
    </source>
</evidence>
<dbReference type="GO" id="GO:0005886">
    <property type="term" value="C:plasma membrane"/>
    <property type="evidence" value="ECO:0007669"/>
    <property type="project" value="UniProtKB-SubCell"/>
</dbReference>
<evidence type="ECO:0000256" key="13">
    <source>
        <dbReference type="SAM" id="Phobius"/>
    </source>
</evidence>
<dbReference type="Pfam" id="PF13396">
    <property type="entry name" value="PLDc_N"/>
    <property type="match status" value="1"/>
</dbReference>
<dbReference type="GeneID" id="93338226"/>
<feature type="domain" description="PLD phosphodiesterase" evidence="14">
    <location>
        <begin position="251"/>
        <end position="278"/>
    </location>
</feature>
<sequence length="516" mass="58721">MKNTTEEKREAIPNSVSRMLLAGIGVLLQVLWIFWLALKLNDYSTAIQVCTSVLTFLITLRIYGLHINSAYKISWIILILLFPIFGLTIYLLFGRSGAVSVMRRRFGENMTMLRQYHAPILQQRRALPYPDRITRNHARYLQDRAGYPAYDNTDVTFYGDTCEALEAQKTALRSAEKFIFMEYHAIEDASAWQELEDILAERAAHGVEVRVFYDDVGSIGFINSKFVTKLAGRGIQCRRFNPVIPILNVFMNNRDHRKITVVDGRVGFTGGYNLAEEYFNRTHPYGQWKDSGIRLEGDAVRGLTLIFLELWGATQKAAPEVERYLPDVPYTARENAVVLPYADNPLDDEATGENVYLNMIRSAKDYVYITTPYLILSDEMQRTLRLAASSGVDVRIITPGIPDKKLIFSVTRSYYASLAKSGVRIYEYAPGFIHAKQCVADGTEAVVGTINFDFRSLYLHFENACWFCGCSAVADVRRDFDALFPVCREVTQEYADTRSLAVRGWDCVLRLFSPLM</sequence>
<evidence type="ECO:0000313" key="15">
    <source>
        <dbReference type="EMBL" id="SKA87768.1"/>
    </source>
</evidence>
<proteinExistence type="predicted"/>
<keyword evidence="7 13" id="KW-1133">Transmembrane helix</keyword>
<evidence type="ECO:0000259" key="14">
    <source>
        <dbReference type="PROSITE" id="PS50035"/>
    </source>
</evidence>
<evidence type="ECO:0000256" key="8">
    <source>
        <dbReference type="ARBA" id="ARBA00023098"/>
    </source>
</evidence>
<dbReference type="NCBIfam" id="TIGR04265">
    <property type="entry name" value="bac_cardiolipin"/>
    <property type="match status" value="1"/>
</dbReference>
<dbReference type="CDD" id="cd09160">
    <property type="entry name" value="PLDc_SMU_988_like_2"/>
    <property type="match status" value="1"/>
</dbReference>
<keyword evidence="2" id="KW-1003">Cell membrane</keyword>
<keyword evidence="9 13" id="KW-0472">Membrane</keyword>
<evidence type="ECO:0000256" key="7">
    <source>
        <dbReference type="ARBA" id="ARBA00022989"/>
    </source>
</evidence>
<evidence type="ECO:0000256" key="11">
    <source>
        <dbReference type="ARBA" id="ARBA00023264"/>
    </source>
</evidence>
<dbReference type="OrthoDB" id="9762009at2"/>
<evidence type="ECO:0000256" key="10">
    <source>
        <dbReference type="ARBA" id="ARBA00023209"/>
    </source>
</evidence>
<keyword evidence="6" id="KW-0677">Repeat</keyword>
<dbReference type="STRING" id="745368.SAMN02745178_01769"/>
<dbReference type="EC" id="2.7.8.-" evidence="12"/>
<reference evidence="15 16" key="1">
    <citation type="submission" date="2017-02" db="EMBL/GenBank/DDBJ databases">
        <authorList>
            <person name="Peterson S.W."/>
        </authorList>
    </citation>
    <scope>NUCLEOTIDE SEQUENCE [LARGE SCALE GENOMIC DNA]</scope>
    <source>
        <strain evidence="15 16">ATCC 27749</strain>
    </source>
</reference>
<evidence type="ECO:0000256" key="3">
    <source>
        <dbReference type="ARBA" id="ARBA00022516"/>
    </source>
</evidence>
<evidence type="ECO:0000313" key="16">
    <source>
        <dbReference type="Proteomes" id="UP000190286"/>
    </source>
</evidence>
<protein>
    <recommendedName>
        <fullName evidence="12">Cardiolipin synthase</fullName>
        <ecNumber evidence="12">2.7.8.-</ecNumber>
    </recommendedName>
</protein>
<dbReference type="RefSeq" id="WP_078784686.1">
    <property type="nucleotide sequence ID" value="NZ_FUYF01000009.1"/>
</dbReference>
<feature type="transmembrane region" description="Helical" evidence="13">
    <location>
        <begin position="75"/>
        <end position="93"/>
    </location>
</feature>
<keyword evidence="16" id="KW-1185">Reference proteome</keyword>
<evidence type="ECO:0000256" key="2">
    <source>
        <dbReference type="ARBA" id="ARBA00022475"/>
    </source>
</evidence>
<dbReference type="InterPro" id="IPR022924">
    <property type="entry name" value="Cardiolipin_synthase"/>
</dbReference>
<feature type="transmembrane region" description="Helical" evidence="13">
    <location>
        <begin position="43"/>
        <end position="63"/>
    </location>
</feature>
<feature type="domain" description="PLD phosphodiesterase" evidence="14">
    <location>
        <begin position="429"/>
        <end position="456"/>
    </location>
</feature>
<organism evidence="15 16">
    <name type="scientific">Gemmiger formicilis</name>
    <dbReference type="NCBI Taxonomy" id="745368"/>
    <lineage>
        <taxon>Bacteria</taxon>
        <taxon>Bacillati</taxon>
        <taxon>Bacillota</taxon>
        <taxon>Clostridia</taxon>
        <taxon>Eubacteriales</taxon>
        <taxon>Gemmiger</taxon>
    </lineage>
</organism>
<evidence type="ECO:0000256" key="6">
    <source>
        <dbReference type="ARBA" id="ARBA00022737"/>
    </source>
</evidence>
<comment type="subcellular location">
    <subcellularLocation>
        <location evidence="1">Cell membrane</location>
        <topology evidence="1">Multi-pass membrane protein</topology>
    </subcellularLocation>
</comment>
<dbReference type="EMBL" id="FUYF01000009">
    <property type="protein sequence ID" value="SKA87768.1"/>
    <property type="molecule type" value="Genomic_DNA"/>
</dbReference>
<dbReference type="InterPro" id="IPR025202">
    <property type="entry name" value="PLD-like_dom"/>
</dbReference>
<keyword evidence="8" id="KW-0443">Lipid metabolism</keyword>
<dbReference type="GO" id="GO:0032049">
    <property type="term" value="P:cardiolipin biosynthetic process"/>
    <property type="evidence" value="ECO:0007669"/>
    <property type="project" value="UniProtKB-UniRule"/>
</dbReference>
<feature type="transmembrane region" description="Helical" evidence="13">
    <location>
        <begin position="20"/>
        <end position="37"/>
    </location>
</feature>
<dbReference type="CDD" id="cd09154">
    <property type="entry name" value="PLDc_SMU_988_like_1"/>
    <property type="match status" value="1"/>
</dbReference>
<dbReference type="AlphaFoldDB" id="A0A1T4XEZ0"/>
<keyword evidence="5 13" id="KW-0812">Transmembrane</keyword>
<dbReference type="Gene3D" id="3.30.870.10">
    <property type="entry name" value="Endonuclease Chain A"/>
    <property type="match status" value="2"/>
</dbReference>
<dbReference type="Pfam" id="PF13091">
    <property type="entry name" value="PLDc_2"/>
    <property type="match status" value="2"/>
</dbReference>
<dbReference type="InterPro" id="IPR001736">
    <property type="entry name" value="PLipase_D/transphosphatidylase"/>
</dbReference>
<accession>A0A1T4XEZ0</accession>
<name>A0A1T4XEZ0_9FIRM</name>
<dbReference type="PANTHER" id="PTHR21248:SF22">
    <property type="entry name" value="PHOSPHOLIPASE D"/>
    <property type="match status" value="1"/>
</dbReference>
<dbReference type="PROSITE" id="PS50035">
    <property type="entry name" value="PLD"/>
    <property type="match status" value="2"/>
</dbReference>